<proteinExistence type="predicted"/>
<name>E9H2Y4_DAPPU</name>
<dbReference type="PANTHER" id="PTHR47331">
    <property type="entry name" value="PHD-TYPE DOMAIN-CONTAINING PROTEIN"/>
    <property type="match status" value="1"/>
</dbReference>
<gene>
    <name evidence="1" type="ORF">DAPPUDRAFT_252549</name>
</gene>
<dbReference type="OrthoDB" id="6363264at2759"/>
<organism evidence="1 2">
    <name type="scientific">Daphnia pulex</name>
    <name type="common">Water flea</name>
    <dbReference type="NCBI Taxonomy" id="6669"/>
    <lineage>
        <taxon>Eukaryota</taxon>
        <taxon>Metazoa</taxon>
        <taxon>Ecdysozoa</taxon>
        <taxon>Arthropoda</taxon>
        <taxon>Crustacea</taxon>
        <taxon>Branchiopoda</taxon>
        <taxon>Diplostraca</taxon>
        <taxon>Cladocera</taxon>
        <taxon>Anomopoda</taxon>
        <taxon>Daphniidae</taxon>
        <taxon>Daphnia</taxon>
    </lineage>
</organism>
<dbReference type="PhylomeDB" id="E9H2Y4"/>
<sequence>MTSRICGLVHTTVTTTTAATTLVAAAESICSATTTAASIHSAATFVPLFFSVPTSFALVSDEVLRTVIAEVTSLFNSRPLTHVHSDPSDLEPLTPNHFLIGGPHPHRVPDDEQAFNGVTRRRWKQAQFIVNQFWRRWMREYLPRGSLSERLFGRFRHCQI</sequence>
<dbReference type="Proteomes" id="UP000000305">
    <property type="component" value="Unassembled WGS sequence"/>
</dbReference>
<dbReference type="HOGENOM" id="CLU_1653902_0_0_1"/>
<dbReference type="AlphaFoldDB" id="E9H2Y4"/>
<accession>E9H2Y4</accession>
<dbReference type="PANTHER" id="PTHR47331:SF1">
    <property type="entry name" value="GAG-LIKE PROTEIN"/>
    <property type="match status" value="1"/>
</dbReference>
<reference evidence="1 2" key="1">
    <citation type="journal article" date="2011" name="Science">
        <title>The ecoresponsive genome of Daphnia pulex.</title>
        <authorList>
            <person name="Colbourne J.K."/>
            <person name="Pfrender M.E."/>
            <person name="Gilbert D."/>
            <person name="Thomas W.K."/>
            <person name="Tucker A."/>
            <person name="Oakley T.H."/>
            <person name="Tokishita S."/>
            <person name="Aerts A."/>
            <person name="Arnold G.J."/>
            <person name="Basu M.K."/>
            <person name="Bauer D.J."/>
            <person name="Caceres C.E."/>
            <person name="Carmel L."/>
            <person name="Casola C."/>
            <person name="Choi J.H."/>
            <person name="Detter J.C."/>
            <person name="Dong Q."/>
            <person name="Dusheyko S."/>
            <person name="Eads B.D."/>
            <person name="Frohlich T."/>
            <person name="Geiler-Samerotte K.A."/>
            <person name="Gerlach D."/>
            <person name="Hatcher P."/>
            <person name="Jogdeo S."/>
            <person name="Krijgsveld J."/>
            <person name="Kriventseva E.V."/>
            <person name="Kultz D."/>
            <person name="Laforsch C."/>
            <person name="Lindquist E."/>
            <person name="Lopez J."/>
            <person name="Manak J.R."/>
            <person name="Muller J."/>
            <person name="Pangilinan J."/>
            <person name="Patwardhan R.P."/>
            <person name="Pitluck S."/>
            <person name="Pritham E.J."/>
            <person name="Rechtsteiner A."/>
            <person name="Rho M."/>
            <person name="Rogozin I.B."/>
            <person name="Sakarya O."/>
            <person name="Salamov A."/>
            <person name="Schaack S."/>
            <person name="Shapiro H."/>
            <person name="Shiga Y."/>
            <person name="Skalitzky C."/>
            <person name="Smith Z."/>
            <person name="Souvorov A."/>
            <person name="Sung W."/>
            <person name="Tang Z."/>
            <person name="Tsuchiya D."/>
            <person name="Tu H."/>
            <person name="Vos H."/>
            <person name="Wang M."/>
            <person name="Wolf Y.I."/>
            <person name="Yamagata H."/>
            <person name="Yamada T."/>
            <person name="Ye Y."/>
            <person name="Shaw J.R."/>
            <person name="Andrews J."/>
            <person name="Crease T.J."/>
            <person name="Tang H."/>
            <person name="Lucas S.M."/>
            <person name="Robertson H.M."/>
            <person name="Bork P."/>
            <person name="Koonin E.V."/>
            <person name="Zdobnov E.M."/>
            <person name="Grigoriev I.V."/>
            <person name="Lynch M."/>
            <person name="Boore J.L."/>
        </authorList>
    </citation>
    <scope>NUCLEOTIDE SEQUENCE [LARGE SCALE GENOMIC DNA]</scope>
</reference>
<evidence type="ECO:0000313" key="2">
    <source>
        <dbReference type="Proteomes" id="UP000000305"/>
    </source>
</evidence>
<dbReference type="KEGG" id="dpx:DAPPUDRAFT_252549"/>
<dbReference type="EMBL" id="GL732587">
    <property type="protein sequence ID" value="EFX73868.1"/>
    <property type="molecule type" value="Genomic_DNA"/>
</dbReference>
<dbReference type="STRING" id="6669.E9H2Y4"/>
<keyword evidence="2" id="KW-1185">Reference proteome</keyword>
<protein>
    <submittedName>
        <fullName evidence="1">Uncharacterized protein</fullName>
    </submittedName>
</protein>
<evidence type="ECO:0000313" key="1">
    <source>
        <dbReference type="EMBL" id="EFX73868.1"/>
    </source>
</evidence>
<dbReference type="InParanoid" id="E9H2Y4"/>